<keyword evidence="1" id="KW-1133">Transmembrane helix</keyword>
<evidence type="ECO:0000259" key="2">
    <source>
        <dbReference type="Pfam" id="PF01551"/>
    </source>
</evidence>
<dbReference type="Pfam" id="PF01551">
    <property type="entry name" value="Peptidase_M23"/>
    <property type="match status" value="1"/>
</dbReference>
<dbReference type="InterPro" id="IPR016047">
    <property type="entry name" value="M23ase_b-sheet_dom"/>
</dbReference>
<dbReference type="EMBL" id="FQXP01000005">
    <property type="protein sequence ID" value="SHH81565.1"/>
    <property type="molecule type" value="Genomic_DNA"/>
</dbReference>
<keyword evidence="1" id="KW-0812">Transmembrane</keyword>
<evidence type="ECO:0000313" key="3">
    <source>
        <dbReference type="EMBL" id="SHH81565.1"/>
    </source>
</evidence>
<dbReference type="Proteomes" id="UP000184526">
    <property type="component" value="Unassembled WGS sequence"/>
</dbReference>
<dbReference type="PANTHER" id="PTHR21666:SF270">
    <property type="entry name" value="MUREIN HYDROLASE ACTIVATOR ENVC"/>
    <property type="match status" value="1"/>
</dbReference>
<dbReference type="InterPro" id="IPR050570">
    <property type="entry name" value="Cell_wall_metabolism_enzyme"/>
</dbReference>
<dbReference type="AlphaFoldDB" id="A0A1M5W246"/>
<organism evidence="3 4">
    <name type="scientific">Clostridium collagenovorans DSM 3089</name>
    <dbReference type="NCBI Taxonomy" id="1121306"/>
    <lineage>
        <taxon>Bacteria</taxon>
        <taxon>Bacillati</taxon>
        <taxon>Bacillota</taxon>
        <taxon>Clostridia</taxon>
        <taxon>Eubacteriales</taxon>
        <taxon>Clostridiaceae</taxon>
        <taxon>Clostridium</taxon>
    </lineage>
</organism>
<dbReference type="Gene3D" id="2.70.70.10">
    <property type="entry name" value="Glucose Permease (Domain IIA)"/>
    <property type="match status" value="1"/>
</dbReference>
<dbReference type="GO" id="GO:0004222">
    <property type="term" value="F:metalloendopeptidase activity"/>
    <property type="evidence" value="ECO:0007669"/>
    <property type="project" value="TreeGrafter"/>
</dbReference>
<dbReference type="RefSeq" id="WP_072831403.1">
    <property type="nucleotide sequence ID" value="NZ_FQXP01000005.1"/>
</dbReference>
<keyword evidence="4" id="KW-1185">Reference proteome</keyword>
<name>A0A1M5W246_9CLOT</name>
<evidence type="ECO:0000256" key="1">
    <source>
        <dbReference type="SAM" id="Phobius"/>
    </source>
</evidence>
<dbReference type="SUPFAM" id="SSF51261">
    <property type="entry name" value="Duplicated hybrid motif"/>
    <property type="match status" value="1"/>
</dbReference>
<reference evidence="3 4" key="1">
    <citation type="submission" date="2016-11" db="EMBL/GenBank/DDBJ databases">
        <authorList>
            <person name="Jaros S."/>
            <person name="Januszkiewicz K."/>
            <person name="Wedrychowicz H."/>
        </authorList>
    </citation>
    <scope>NUCLEOTIDE SEQUENCE [LARGE SCALE GENOMIC DNA]</scope>
    <source>
        <strain evidence="3 4">DSM 3089</strain>
    </source>
</reference>
<evidence type="ECO:0000313" key="4">
    <source>
        <dbReference type="Proteomes" id="UP000184526"/>
    </source>
</evidence>
<dbReference type="PANTHER" id="PTHR21666">
    <property type="entry name" value="PEPTIDASE-RELATED"/>
    <property type="match status" value="1"/>
</dbReference>
<feature type="transmembrane region" description="Helical" evidence="1">
    <location>
        <begin position="15"/>
        <end position="35"/>
    </location>
</feature>
<sequence>MEKPNKFKQLLKTQGFYVALFICLCAIAVVTAITINNGVASGKKSHTEANANVKTDEKVSSEGEKDNALFVKGETDGATAEVEIHKSGKSLVANEETSSVSSQNVSFNKPIDGSVAQGYSEVPVLQNASGNENVKVYKTNFGIDIKSDLGTSVLAAADGVVELVGEDPKGYGNMVVINHNNGYKSVYSNLDGDYLVKVGDQIKSGQEIGKVGNTTLRTLSQESGEGENVQKQNVDYLHFSILEGSGSFEELDKNNSYINPEKFIKY</sequence>
<feature type="domain" description="M23ase beta-sheet core" evidence="2">
    <location>
        <begin position="140"/>
        <end position="218"/>
    </location>
</feature>
<dbReference type="STRING" id="1121306.SAMN02745196_01501"/>
<keyword evidence="1" id="KW-0472">Membrane</keyword>
<dbReference type="InterPro" id="IPR011055">
    <property type="entry name" value="Dup_hybrid_motif"/>
</dbReference>
<proteinExistence type="predicted"/>
<gene>
    <name evidence="3" type="ORF">SAMN02745196_01501</name>
</gene>
<accession>A0A1M5W246</accession>
<dbReference type="CDD" id="cd12797">
    <property type="entry name" value="M23_peptidase"/>
    <property type="match status" value="1"/>
</dbReference>
<protein>
    <submittedName>
        <fullName evidence="3">Peptidase family M23</fullName>
    </submittedName>
</protein>
<dbReference type="OrthoDB" id="9801106at2"/>